<organism evidence="2 3">
    <name type="scientific">Anisodus tanguticus</name>
    <dbReference type="NCBI Taxonomy" id="243964"/>
    <lineage>
        <taxon>Eukaryota</taxon>
        <taxon>Viridiplantae</taxon>
        <taxon>Streptophyta</taxon>
        <taxon>Embryophyta</taxon>
        <taxon>Tracheophyta</taxon>
        <taxon>Spermatophyta</taxon>
        <taxon>Magnoliopsida</taxon>
        <taxon>eudicotyledons</taxon>
        <taxon>Gunneridae</taxon>
        <taxon>Pentapetalae</taxon>
        <taxon>asterids</taxon>
        <taxon>lamiids</taxon>
        <taxon>Solanales</taxon>
        <taxon>Solanaceae</taxon>
        <taxon>Solanoideae</taxon>
        <taxon>Hyoscyameae</taxon>
        <taxon>Anisodus</taxon>
    </lineage>
</organism>
<feature type="region of interest" description="Disordered" evidence="1">
    <location>
        <begin position="74"/>
        <end position="106"/>
    </location>
</feature>
<accession>A0AAE1SV20</accession>
<dbReference type="EMBL" id="JAVYJV010000003">
    <property type="protein sequence ID" value="KAK4376310.1"/>
    <property type="molecule type" value="Genomic_DNA"/>
</dbReference>
<dbReference type="AlphaFoldDB" id="A0AAE1SV20"/>
<proteinExistence type="predicted"/>
<dbReference type="Proteomes" id="UP001291623">
    <property type="component" value="Unassembled WGS sequence"/>
</dbReference>
<evidence type="ECO:0000313" key="3">
    <source>
        <dbReference type="Proteomes" id="UP001291623"/>
    </source>
</evidence>
<name>A0AAE1SV20_9SOLA</name>
<keyword evidence="3" id="KW-1185">Reference proteome</keyword>
<comment type="caution">
    <text evidence="2">The sequence shown here is derived from an EMBL/GenBank/DDBJ whole genome shotgun (WGS) entry which is preliminary data.</text>
</comment>
<sequence length="106" mass="11511">MGIEELEELMAALGELKKKVTVKADELSMINGSSSLPSSSNSTMKIARFGAEEKEFNQAIDYCSSIPISWFVGRGHPTSNTRGQRSGSSLNDKRGLERGLGSDTER</sequence>
<gene>
    <name evidence="2" type="ORF">RND71_006987</name>
</gene>
<reference evidence="2" key="1">
    <citation type="submission" date="2023-12" db="EMBL/GenBank/DDBJ databases">
        <title>Genome assembly of Anisodus tanguticus.</title>
        <authorList>
            <person name="Wang Y.-J."/>
        </authorList>
    </citation>
    <scope>NUCLEOTIDE SEQUENCE</scope>
    <source>
        <strain evidence="2">KB-2021</strain>
        <tissue evidence="2">Leaf</tissue>
    </source>
</reference>
<evidence type="ECO:0000256" key="1">
    <source>
        <dbReference type="SAM" id="MobiDB-lite"/>
    </source>
</evidence>
<evidence type="ECO:0000313" key="2">
    <source>
        <dbReference type="EMBL" id="KAK4376310.1"/>
    </source>
</evidence>
<feature type="compositionally biased region" description="Polar residues" evidence="1">
    <location>
        <begin position="77"/>
        <end position="90"/>
    </location>
</feature>
<protein>
    <submittedName>
        <fullName evidence="2">Uncharacterized protein</fullName>
    </submittedName>
</protein>